<dbReference type="RefSeq" id="XP_015596636.1">
    <property type="nucleotide sequence ID" value="XM_015741150.2"/>
</dbReference>
<organism evidence="4 5">
    <name type="scientific">Cephus cinctus</name>
    <name type="common">Wheat stem sawfly</name>
    <dbReference type="NCBI Taxonomy" id="211228"/>
    <lineage>
        <taxon>Eukaryota</taxon>
        <taxon>Metazoa</taxon>
        <taxon>Ecdysozoa</taxon>
        <taxon>Arthropoda</taxon>
        <taxon>Hexapoda</taxon>
        <taxon>Insecta</taxon>
        <taxon>Pterygota</taxon>
        <taxon>Neoptera</taxon>
        <taxon>Endopterygota</taxon>
        <taxon>Hymenoptera</taxon>
        <taxon>Cephoidea</taxon>
        <taxon>Cephidae</taxon>
        <taxon>Cephus</taxon>
    </lineage>
</organism>
<dbReference type="InterPro" id="IPR002110">
    <property type="entry name" value="Ankyrin_rpt"/>
</dbReference>
<dbReference type="KEGG" id="ccin:107268402"/>
<dbReference type="Gene3D" id="1.25.40.20">
    <property type="entry name" value="Ankyrin repeat-containing domain"/>
    <property type="match status" value="2"/>
</dbReference>
<keyword evidence="2 3" id="KW-0040">ANK repeat</keyword>
<dbReference type="AlphaFoldDB" id="A0AAJ7FKQ6"/>
<sequence length="318" mass="35247">MIMAKTRELPGHNLSPGEFLLVCQKGNLEIVKALVAKHNIQDWTIYQHAVSGDTALHLAVQAGHMNVVRYLCEELSLSQSGVNVTNKDMKRPIHGAAQFSRVHILEYLIQKGAIVDALKRADWTPLMLACTKDSQEAYDCVVTLLRASADPTLRNKDGWNSLHLACRSGNIQMIELLVTYSPNSIDIKTNNGRNSLHIAAFHGHGKAIDFLGPKCKDLNARDSTGCTPLLSSACSGDCVAMKHLLNLGAEYLVHDNRKQNALHIAAQAGNIPMVEYILERKLLDIDSKDVYDKTPLNLARINNQDCIIEIFRNYNADK</sequence>
<dbReference type="GeneID" id="107268402"/>
<dbReference type="PROSITE" id="PS50297">
    <property type="entry name" value="ANK_REP_REGION"/>
    <property type="match status" value="2"/>
</dbReference>
<feature type="repeat" description="ANK" evidence="3">
    <location>
        <begin position="157"/>
        <end position="183"/>
    </location>
</feature>
<reference evidence="5" key="1">
    <citation type="submission" date="2025-08" db="UniProtKB">
        <authorList>
            <consortium name="RefSeq"/>
        </authorList>
    </citation>
    <scope>IDENTIFICATION</scope>
</reference>
<dbReference type="SMART" id="SM00248">
    <property type="entry name" value="ANK"/>
    <property type="match status" value="7"/>
</dbReference>
<dbReference type="PANTHER" id="PTHR24171">
    <property type="entry name" value="ANKYRIN REPEAT DOMAIN-CONTAINING PROTEIN 39-RELATED"/>
    <property type="match status" value="1"/>
</dbReference>
<keyword evidence="4" id="KW-1185">Reference proteome</keyword>
<dbReference type="InterPro" id="IPR036770">
    <property type="entry name" value="Ankyrin_rpt-contain_sf"/>
</dbReference>
<accession>A0AAJ7FKQ6</accession>
<evidence type="ECO:0000256" key="2">
    <source>
        <dbReference type="ARBA" id="ARBA00023043"/>
    </source>
</evidence>
<name>A0AAJ7FKQ6_CEPCN</name>
<evidence type="ECO:0000313" key="4">
    <source>
        <dbReference type="Proteomes" id="UP000694920"/>
    </source>
</evidence>
<evidence type="ECO:0000313" key="5">
    <source>
        <dbReference type="RefSeq" id="XP_015596636.1"/>
    </source>
</evidence>
<dbReference type="Pfam" id="PF12796">
    <property type="entry name" value="Ank_2"/>
    <property type="match status" value="3"/>
</dbReference>
<gene>
    <name evidence="5" type="primary">LOC107268402</name>
</gene>
<protein>
    <submittedName>
        <fullName evidence="5">Ankyrin repeat domain-containing protein 16</fullName>
    </submittedName>
</protein>
<proteinExistence type="predicted"/>
<keyword evidence="1" id="KW-0677">Repeat</keyword>
<dbReference type="PROSITE" id="PS50088">
    <property type="entry name" value="ANK_REPEAT"/>
    <property type="match status" value="4"/>
</dbReference>
<feature type="repeat" description="ANK" evidence="3">
    <location>
        <begin position="88"/>
        <end position="120"/>
    </location>
</feature>
<evidence type="ECO:0000256" key="1">
    <source>
        <dbReference type="ARBA" id="ARBA00022737"/>
    </source>
</evidence>
<feature type="repeat" description="ANK" evidence="3">
    <location>
        <begin position="51"/>
        <end position="71"/>
    </location>
</feature>
<dbReference type="SUPFAM" id="SSF48403">
    <property type="entry name" value="Ankyrin repeat"/>
    <property type="match status" value="1"/>
</dbReference>
<dbReference type="PANTHER" id="PTHR24171:SF9">
    <property type="entry name" value="ANKYRIN REPEAT DOMAIN-CONTAINING PROTEIN 39"/>
    <property type="match status" value="1"/>
</dbReference>
<evidence type="ECO:0000256" key="3">
    <source>
        <dbReference type="PROSITE-ProRule" id="PRU00023"/>
    </source>
</evidence>
<dbReference type="Proteomes" id="UP000694920">
    <property type="component" value="Unplaced"/>
</dbReference>
<feature type="repeat" description="ANK" evidence="3">
    <location>
        <begin position="191"/>
        <end position="223"/>
    </location>
</feature>
<dbReference type="PRINTS" id="PR01415">
    <property type="entry name" value="ANKYRIN"/>
</dbReference>